<dbReference type="PROSITE" id="PS50048">
    <property type="entry name" value="ZN2_CY6_FUNGAL_2"/>
    <property type="match status" value="1"/>
</dbReference>
<dbReference type="Proteomes" id="UP000024376">
    <property type="component" value="Unassembled WGS sequence"/>
</dbReference>
<dbReference type="InterPro" id="IPR001138">
    <property type="entry name" value="Zn2Cys6_DnaBD"/>
</dbReference>
<keyword evidence="1" id="KW-0539">Nucleus</keyword>
<dbReference type="GO" id="GO:0008270">
    <property type="term" value="F:zinc ion binding"/>
    <property type="evidence" value="ECO:0007669"/>
    <property type="project" value="InterPro"/>
</dbReference>
<feature type="domain" description="Zn(2)-C6 fungal-type" evidence="2">
    <location>
        <begin position="14"/>
        <end position="46"/>
    </location>
</feature>
<proteinExistence type="predicted"/>
<dbReference type="GO" id="GO:0000981">
    <property type="term" value="F:DNA-binding transcription factor activity, RNA polymerase II-specific"/>
    <property type="evidence" value="ECO:0007669"/>
    <property type="project" value="InterPro"/>
</dbReference>
<organism evidence="3 4">
    <name type="scientific">Hypocrea jecorina (strain ATCC 56765 / BCRC 32924 / NRRL 11460 / Rut C-30)</name>
    <name type="common">Trichoderma reesei</name>
    <dbReference type="NCBI Taxonomy" id="1344414"/>
    <lineage>
        <taxon>Eukaryota</taxon>
        <taxon>Fungi</taxon>
        <taxon>Dikarya</taxon>
        <taxon>Ascomycota</taxon>
        <taxon>Pezizomycotina</taxon>
        <taxon>Sordariomycetes</taxon>
        <taxon>Hypocreomycetidae</taxon>
        <taxon>Hypocreales</taxon>
        <taxon>Hypocreaceae</taxon>
        <taxon>Trichoderma</taxon>
    </lineage>
</organism>
<evidence type="ECO:0000259" key="2">
    <source>
        <dbReference type="PROSITE" id="PS50048"/>
    </source>
</evidence>
<evidence type="ECO:0000313" key="4">
    <source>
        <dbReference type="Proteomes" id="UP000024376"/>
    </source>
</evidence>
<sequence length="478" mass="53457">MATTMRKRHTSRTACDRCYKLKERCDRSATGVSCTRCDRLTLVCSINRPVRPAGRRPKQSARLIAEDASPGSNATGKLKKPHMPIDDWVTDGLNIDSQEKELLRLLLSQPKNFGHHLVSPSFQDAEHRSLAGLLPTSIPFLKDAFLAYAWALQLDQSDKAADLEKLNACYRCTSSAIRILRLLHATNAREATVCLTLGTVLVLSAYSLAGLGVAEICQHCLSTTAAFTSAATLCDPEAVSQYSFLVLMDTADCLVHCRKPTQRFPLGETPIVSHHLGFCLTLLPYYYDLCVISHSMANNIDVACLMQLHKKLDGIRTAVEGWRPPLICNVSRRYETVDVVNLLAQAKVYRLAALLVAHRLRCPFGHQDGQASIWSNEIFIENRGTNIGKLELAEWATKQPCRCVTLPYLVAAVEVQDFGSRIQALENVDKFVDHFMPSVQRAAKQFLSRIWLQRDNNVTRYWFQSLSKPCPVLESLEL</sequence>
<dbReference type="SUPFAM" id="SSF57701">
    <property type="entry name" value="Zn2/Cys6 DNA-binding domain"/>
    <property type="match status" value="1"/>
</dbReference>
<dbReference type="EMBL" id="KI911172">
    <property type="protein sequence ID" value="ETR97372.1"/>
    <property type="molecule type" value="Genomic_DNA"/>
</dbReference>
<dbReference type="InterPro" id="IPR036864">
    <property type="entry name" value="Zn2-C6_fun-type_DNA-bd_sf"/>
</dbReference>
<evidence type="ECO:0000313" key="3">
    <source>
        <dbReference type="EMBL" id="ETR97372.1"/>
    </source>
</evidence>
<evidence type="ECO:0000256" key="1">
    <source>
        <dbReference type="ARBA" id="ARBA00023242"/>
    </source>
</evidence>
<gene>
    <name evidence="3" type="ORF">M419DRAFT_91805</name>
</gene>
<accession>A0A024RX18</accession>
<protein>
    <recommendedName>
        <fullName evidence="2">Zn(2)-C6 fungal-type domain-containing protein</fullName>
    </recommendedName>
</protein>
<dbReference type="SMART" id="SM00066">
    <property type="entry name" value="GAL4"/>
    <property type="match status" value="1"/>
</dbReference>
<dbReference type="KEGG" id="trr:M419DRAFT_91805"/>
<dbReference type="OrthoDB" id="4137815at2759"/>
<name>A0A024RX18_HYPJR</name>
<dbReference type="HOGENOM" id="CLU_036113_0_0_1"/>
<dbReference type="Gene3D" id="4.10.240.10">
    <property type="entry name" value="Zn(2)-C6 fungal-type DNA-binding domain"/>
    <property type="match status" value="1"/>
</dbReference>
<dbReference type="PANTHER" id="PTHR37534:SF46">
    <property type="entry name" value="ZN(II)2CYS6 TRANSCRIPTION FACTOR (EUROFUNG)"/>
    <property type="match status" value="1"/>
</dbReference>
<dbReference type="CDD" id="cd00067">
    <property type="entry name" value="GAL4"/>
    <property type="match status" value="1"/>
</dbReference>
<dbReference type="PANTHER" id="PTHR37534">
    <property type="entry name" value="TRANSCRIPTIONAL ACTIVATOR PROTEIN UGA3"/>
    <property type="match status" value="1"/>
</dbReference>
<reference evidence="4" key="1">
    <citation type="journal article" date="2013" name="Ind. Biotechnol.">
        <title>Comparative genomics analysis of Trichoderma reesei strains.</title>
        <authorList>
            <person name="Koike H."/>
            <person name="Aerts A."/>
            <person name="LaButti K."/>
            <person name="Grigoriev I.V."/>
            <person name="Baker S.E."/>
        </authorList>
    </citation>
    <scope>NUCLEOTIDE SEQUENCE [LARGE SCALE GENOMIC DNA]</scope>
    <source>
        <strain evidence="4">ATCC 56765 / BCRC 32924 / NRRL 11460 / Rut C-30</strain>
    </source>
</reference>
<dbReference type="AlphaFoldDB" id="A0A024RX18"/>